<name>A0A4P7N9Q0_PYROR</name>
<evidence type="ECO:0000256" key="2">
    <source>
        <dbReference type="SAM" id="SignalP"/>
    </source>
</evidence>
<keyword evidence="2" id="KW-0732">Signal</keyword>
<protein>
    <recommendedName>
        <fullName evidence="1">chitinase</fullName>
        <ecNumber evidence="1">3.2.1.14</ecNumber>
    </recommendedName>
</protein>
<dbReference type="PANTHER" id="PTHR11177">
    <property type="entry name" value="CHITINASE"/>
    <property type="match status" value="1"/>
</dbReference>
<dbReference type="GO" id="GO:0008843">
    <property type="term" value="F:endochitinase activity"/>
    <property type="evidence" value="ECO:0007669"/>
    <property type="project" value="UniProtKB-EC"/>
</dbReference>
<dbReference type="InterPro" id="IPR050314">
    <property type="entry name" value="Glycosyl_Hydrlase_18"/>
</dbReference>
<dbReference type="PANTHER" id="PTHR11177:SF378">
    <property type="entry name" value="CHITINASE"/>
    <property type="match status" value="1"/>
</dbReference>
<dbReference type="InterPro" id="IPR001223">
    <property type="entry name" value="Glyco_hydro18_cat"/>
</dbReference>
<dbReference type="Proteomes" id="UP000294847">
    <property type="component" value="Chromosome 2"/>
</dbReference>
<feature type="signal peptide" evidence="2">
    <location>
        <begin position="1"/>
        <end position="16"/>
    </location>
</feature>
<proteinExistence type="predicted"/>
<dbReference type="FunFam" id="3.20.20.80:FF:000159">
    <property type="entry name" value="Class V chitinase, putative"/>
    <property type="match status" value="1"/>
</dbReference>
<feature type="chain" id="PRO_5021002202" description="chitinase" evidence="2">
    <location>
        <begin position="17"/>
        <end position="397"/>
    </location>
</feature>
<evidence type="ECO:0000256" key="1">
    <source>
        <dbReference type="ARBA" id="ARBA00012729"/>
    </source>
</evidence>
<evidence type="ECO:0000313" key="4">
    <source>
        <dbReference type="EMBL" id="QBZ56874.1"/>
    </source>
</evidence>
<dbReference type="GO" id="GO:0005576">
    <property type="term" value="C:extracellular region"/>
    <property type="evidence" value="ECO:0007669"/>
    <property type="project" value="TreeGrafter"/>
</dbReference>
<sequence>MAGLVGIFLLICGVLTSLISITPVNQSPRCVMYLTGQHNVVPDISELRHVTHVALAFMQSPIFNEDSRKEWPLFTSVETVRRQFLPGTKVMIAIGGWGDVAGFETAAASAESRKRFAANVARMVEATGADGIDLDWEYPGGNGEDYKKVPNKQREWEIEAYPLLVAEVRSAIGPDKVLSAAVPGLERDLIAFTRETVPRILRHLDFLNVMTYDLMNRRDNVTKHHTGVQLSLDSIDAYMARGARPSQLNLGFAFYVKYFQTRHAECSGPGKAIGCPTLLLEDPDTGGDLGRTGGFSWHDTVPKDVEASFQKALRNGVYDEIGGGFYYWDEEEDRWWSFDDAGAISRKFDSIFAAKNLGGVFAWGLGEDAPHFEHLGAVNSRLDAITKSGAGRPETEL</sequence>
<dbReference type="InterPro" id="IPR017853">
    <property type="entry name" value="GH"/>
</dbReference>
<feature type="domain" description="GH18" evidence="3">
    <location>
        <begin position="28"/>
        <end position="385"/>
    </location>
</feature>
<evidence type="ECO:0000259" key="3">
    <source>
        <dbReference type="PROSITE" id="PS51910"/>
    </source>
</evidence>
<accession>A0A4P7N9Q0</accession>
<dbReference type="EMBL" id="CP034205">
    <property type="protein sequence ID" value="QBZ56874.1"/>
    <property type="molecule type" value="Genomic_DNA"/>
</dbReference>
<dbReference type="PROSITE" id="PS51910">
    <property type="entry name" value="GH18_2"/>
    <property type="match status" value="1"/>
</dbReference>
<evidence type="ECO:0000313" key="5">
    <source>
        <dbReference type="Proteomes" id="UP000294847"/>
    </source>
</evidence>
<dbReference type="SUPFAM" id="SSF51445">
    <property type="entry name" value="(Trans)glycosidases"/>
    <property type="match status" value="1"/>
</dbReference>
<dbReference type="Pfam" id="PF00704">
    <property type="entry name" value="Glyco_hydro_18"/>
    <property type="match status" value="1"/>
</dbReference>
<dbReference type="Gene3D" id="3.20.20.80">
    <property type="entry name" value="Glycosidases"/>
    <property type="match status" value="1"/>
</dbReference>
<dbReference type="GO" id="GO:0005975">
    <property type="term" value="P:carbohydrate metabolic process"/>
    <property type="evidence" value="ECO:0007669"/>
    <property type="project" value="InterPro"/>
</dbReference>
<dbReference type="EC" id="3.2.1.14" evidence="1"/>
<dbReference type="AlphaFoldDB" id="A0A4P7N9Q0"/>
<dbReference type="GO" id="GO:0008061">
    <property type="term" value="F:chitin binding"/>
    <property type="evidence" value="ECO:0007669"/>
    <property type="project" value="InterPro"/>
</dbReference>
<organism evidence="4 5">
    <name type="scientific">Pyricularia oryzae</name>
    <name type="common">Rice blast fungus</name>
    <name type="synonym">Magnaporthe oryzae</name>
    <dbReference type="NCBI Taxonomy" id="318829"/>
    <lineage>
        <taxon>Eukaryota</taxon>
        <taxon>Fungi</taxon>
        <taxon>Dikarya</taxon>
        <taxon>Ascomycota</taxon>
        <taxon>Pezizomycotina</taxon>
        <taxon>Sordariomycetes</taxon>
        <taxon>Sordariomycetidae</taxon>
        <taxon>Magnaporthales</taxon>
        <taxon>Pyriculariaceae</taxon>
        <taxon>Pyricularia</taxon>
    </lineage>
</organism>
<reference evidence="4 5" key="1">
    <citation type="journal article" date="2019" name="Mol. Biol. Evol.">
        <title>Blast fungal genomes show frequent chromosomal changes, gene gains and losses, and effector gene turnover.</title>
        <authorList>
            <person name="Gomez Luciano L.B."/>
            <person name="Jason Tsai I."/>
            <person name="Chuma I."/>
            <person name="Tosa Y."/>
            <person name="Chen Y.H."/>
            <person name="Li J.Y."/>
            <person name="Li M.Y."/>
            <person name="Jade Lu M.Y."/>
            <person name="Nakayashiki H."/>
            <person name="Li W.H."/>
        </authorList>
    </citation>
    <scope>NUCLEOTIDE SEQUENCE [LARGE SCALE GENOMIC DNA]</scope>
    <source>
        <strain evidence="4">MZ5-1-6</strain>
    </source>
</reference>
<dbReference type="SMART" id="SM00636">
    <property type="entry name" value="Glyco_18"/>
    <property type="match status" value="1"/>
</dbReference>
<gene>
    <name evidence="4" type="ORF">PoMZ_01792</name>
</gene>
<dbReference type="InterPro" id="IPR011583">
    <property type="entry name" value="Chitinase_II/V-like_cat"/>
</dbReference>
<dbReference type="GO" id="GO:0006032">
    <property type="term" value="P:chitin catabolic process"/>
    <property type="evidence" value="ECO:0007669"/>
    <property type="project" value="TreeGrafter"/>
</dbReference>